<keyword evidence="7" id="KW-0830">Ubiquinone</keyword>
<dbReference type="EMBL" id="VOEI01000001">
    <property type="protein sequence ID" value="TWR28100.1"/>
    <property type="molecule type" value="Genomic_DNA"/>
</dbReference>
<evidence type="ECO:0000256" key="2">
    <source>
        <dbReference type="ARBA" id="ARBA00023052"/>
    </source>
</evidence>
<protein>
    <submittedName>
        <fullName evidence="7">Ubiquinone-dependent pyruvate dehydrogenase</fullName>
    </submittedName>
</protein>
<dbReference type="InterPro" id="IPR000399">
    <property type="entry name" value="TPP-bd_CS"/>
</dbReference>
<dbReference type="CDD" id="cd02014">
    <property type="entry name" value="TPP_POX"/>
    <property type="match status" value="1"/>
</dbReference>
<dbReference type="InterPro" id="IPR047211">
    <property type="entry name" value="POXB-like"/>
</dbReference>
<feature type="domain" description="Thiamine pyrophosphate enzyme N-terminal TPP-binding" evidence="6">
    <location>
        <begin position="3"/>
        <end position="116"/>
    </location>
</feature>
<dbReference type="RefSeq" id="WP_146268907.1">
    <property type="nucleotide sequence ID" value="NZ_VOEI01000001.1"/>
</dbReference>
<evidence type="ECO:0000259" key="5">
    <source>
        <dbReference type="Pfam" id="PF02775"/>
    </source>
</evidence>
<dbReference type="Pfam" id="PF00205">
    <property type="entry name" value="TPP_enzyme_M"/>
    <property type="match status" value="1"/>
</dbReference>
<evidence type="ECO:0000313" key="8">
    <source>
        <dbReference type="Proteomes" id="UP000318010"/>
    </source>
</evidence>
<dbReference type="Proteomes" id="UP000318010">
    <property type="component" value="Unassembled WGS sequence"/>
</dbReference>
<comment type="similarity">
    <text evidence="1 3">Belongs to the TPP enzyme family.</text>
</comment>
<dbReference type="GO" id="GO:0030976">
    <property type="term" value="F:thiamine pyrophosphate binding"/>
    <property type="evidence" value="ECO:0007669"/>
    <property type="project" value="InterPro"/>
</dbReference>
<dbReference type="Pfam" id="PF02775">
    <property type="entry name" value="TPP_enzyme_C"/>
    <property type="match status" value="1"/>
</dbReference>
<evidence type="ECO:0000256" key="1">
    <source>
        <dbReference type="ARBA" id="ARBA00007812"/>
    </source>
</evidence>
<dbReference type="PROSITE" id="PS00187">
    <property type="entry name" value="TPP_ENZYMES"/>
    <property type="match status" value="1"/>
</dbReference>
<dbReference type="GO" id="GO:0003824">
    <property type="term" value="F:catalytic activity"/>
    <property type="evidence" value="ECO:0007669"/>
    <property type="project" value="InterPro"/>
</dbReference>
<dbReference type="Gene3D" id="3.40.50.1220">
    <property type="entry name" value="TPP-binding domain"/>
    <property type="match status" value="1"/>
</dbReference>
<evidence type="ECO:0000256" key="3">
    <source>
        <dbReference type="RuleBase" id="RU362132"/>
    </source>
</evidence>
<keyword evidence="2 3" id="KW-0786">Thiamine pyrophosphate</keyword>
<dbReference type="CDD" id="cd07039">
    <property type="entry name" value="TPP_PYR_POX"/>
    <property type="match status" value="1"/>
</dbReference>
<dbReference type="InterPro" id="IPR011766">
    <property type="entry name" value="TPP_enzyme_TPP-bd"/>
</dbReference>
<feature type="domain" description="Thiamine pyrophosphate enzyme TPP-binding" evidence="5">
    <location>
        <begin position="380"/>
        <end position="526"/>
    </location>
</feature>
<keyword evidence="8" id="KW-1185">Reference proteome</keyword>
<dbReference type="Gene3D" id="3.40.50.970">
    <property type="match status" value="2"/>
</dbReference>
<dbReference type="InterPro" id="IPR047210">
    <property type="entry name" value="TPP_PYR_POXB-like"/>
</dbReference>
<gene>
    <name evidence="7" type="ORF">FPZ42_02480</name>
</gene>
<accession>A0A563U9U3</accession>
<dbReference type="PANTHER" id="PTHR42981:SF2">
    <property type="entry name" value="PYRUVATE DEHYDROGENASE [UBIQUINONE]"/>
    <property type="match status" value="1"/>
</dbReference>
<dbReference type="InterPro" id="IPR029035">
    <property type="entry name" value="DHS-like_NAD/FAD-binding_dom"/>
</dbReference>
<dbReference type="SUPFAM" id="SSF52518">
    <property type="entry name" value="Thiamin diphosphate-binding fold (THDP-binding)"/>
    <property type="match status" value="2"/>
</dbReference>
<evidence type="ECO:0000259" key="6">
    <source>
        <dbReference type="Pfam" id="PF02776"/>
    </source>
</evidence>
<comment type="caution">
    <text evidence="7">The sequence shown here is derived from an EMBL/GenBank/DDBJ whole genome shotgun (WGS) entry which is preliminary data.</text>
</comment>
<dbReference type="PANTHER" id="PTHR42981">
    <property type="entry name" value="PYRUVATE DEHYDROGENASE [UBIQUINONE]"/>
    <property type="match status" value="1"/>
</dbReference>
<dbReference type="SUPFAM" id="SSF52467">
    <property type="entry name" value="DHS-like NAD/FAD-binding domain"/>
    <property type="match status" value="1"/>
</dbReference>
<organism evidence="7 8">
    <name type="scientific">Mucilaginibacter achroorhodeus</name>
    <dbReference type="NCBI Taxonomy" id="2599294"/>
    <lineage>
        <taxon>Bacteria</taxon>
        <taxon>Pseudomonadati</taxon>
        <taxon>Bacteroidota</taxon>
        <taxon>Sphingobacteriia</taxon>
        <taxon>Sphingobacteriales</taxon>
        <taxon>Sphingobacteriaceae</taxon>
        <taxon>Mucilaginibacter</taxon>
    </lineage>
</organism>
<dbReference type="InterPro" id="IPR029061">
    <property type="entry name" value="THDP-binding"/>
</dbReference>
<proteinExistence type="inferred from homology"/>
<dbReference type="InterPro" id="IPR012001">
    <property type="entry name" value="Thiamin_PyroP_enz_TPP-bd_dom"/>
</dbReference>
<dbReference type="InterPro" id="IPR012000">
    <property type="entry name" value="Thiamin_PyroP_enz_cen_dom"/>
</dbReference>
<reference evidence="7 8" key="1">
    <citation type="submission" date="2019-07" db="EMBL/GenBank/DDBJ databases">
        <authorList>
            <person name="Kim J."/>
        </authorList>
    </citation>
    <scope>NUCLEOTIDE SEQUENCE [LARGE SCALE GENOMIC DNA]</scope>
    <source>
        <strain evidence="7 8">MJ1a</strain>
    </source>
</reference>
<evidence type="ECO:0000259" key="4">
    <source>
        <dbReference type="Pfam" id="PF00205"/>
    </source>
</evidence>
<feature type="domain" description="Thiamine pyrophosphate enzyme central" evidence="4">
    <location>
        <begin position="190"/>
        <end position="318"/>
    </location>
</feature>
<evidence type="ECO:0000313" key="7">
    <source>
        <dbReference type="EMBL" id="TWR28100.1"/>
    </source>
</evidence>
<dbReference type="InterPro" id="IPR047212">
    <property type="entry name" value="TPP_POXB-like"/>
</dbReference>
<dbReference type="GO" id="GO:0019752">
    <property type="term" value="P:carboxylic acid metabolic process"/>
    <property type="evidence" value="ECO:0007669"/>
    <property type="project" value="UniProtKB-ARBA"/>
</dbReference>
<dbReference type="Pfam" id="PF02776">
    <property type="entry name" value="TPP_enzyme_N"/>
    <property type="match status" value="1"/>
</dbReference>
<dbReference type="AlphaFoldDB" id="A0A563U9U3"/>
<dbReference type="OrthoDB" id="4494979at2"/>
<keyword evidence="7" id="KW-0670">Pyruvate</keyword>
<sequence length="578" mass="63322">MANVADQLVEMLVNAGIKRIYAVTGDSLNEVNDAVRREGSIQWIHVRHEEAGAYAAGAEAQLTGNLACCAGSSGPGHVHLINGLYDAHRSEAPVIAIASTVASFEYGTEYFQETNTIKLFDDCSHYNQVATTPKQFPRMMQSAIQAALHRKGVAVVGLPGDVTSMDTEEITSSTVNYNPVPVIRPSDEDIQKLAELLNSYKKITIFCGIGAGEAHDEIVALSKRLHAPVAYSFRSKMEIQYDNPYEVGMTGLLGLPSAYHAMHQSELLVLLGTDFPYTPFMPTDCKIVQVDIKPERIGRRAKVDVGLNGDIKDTLTALLPLVKQNEDDSFVKEQMEFYGDVKKNMKIYVEDKGRKDNIHPEYIASLLDEIAATDAIFTVDTGMSCVWGSRYINATGKRKMIGSFNHGSMANAMPQAIGAALAFPNRQVVALCGDGGLSMLLGDLATITQYNLPIKIVVFNNRSLGMVKLEMQVAGLPDWQTDMHNPDFAMVAKAMGIRGITINDPDEAKHELREAFLYNGPAVINIMTDPAALAMPPKIELSQVKGMALSMTKLMLNGRTDEVVDTIRSNYKHFKDLI</sequence>
<dbReference type="GO" id="GO:0000287">
    <property type="term" value="F:magnesium ion binding"/>
    <property type="evidence" value="ECO:0007669"/>
    <property type="project" value="InterPro"/>
</dbReference>
<name>A0A563U9U3_9SPHI</name>